<evidence type="ECO:0000313" key="5">
    <source>
        <dbReference type="Proteomes" id="UP000198323"/>
    </source>
</evidence>
<keyword evidence="2" id="KW-0964">Secreted</keyword>
<dbReference type="EMBL" id="MCFN01000869">
    <property type="protein sequence ID" value="OXB54725.1"/>
    <property type="molecule type" value="Genomic_DNA"/>
</dbReference>
<evidence type="ECO:0000313" key="4">
    <source>
        <dbReference type="EMBL" id="OXB54725.1"/>
    </source>
</evidence>
<dbReference type="PROSITE" id="PS50092">
    <property type="entry name" value="TSP1"/>
    <property type="match status" value="1"/>
</dbReference>
<proteinExistence type="predicted"/>
<dbReference type="GO" id="GO:0030198">
    <property type="term" value="P:extracellular matrix organization"/>
    <property type="evidence" value="ECO:0007669"/>
    <property type="project" value="TreeGrafter"/>
</dbReference>
<evidence type="ECO:0000256" key="3">
    <source>
        <dbReference type="SAM" id="MobiDB-lite"/>
    </source>
</evidence>
<feature type="region of interest" description="Disordered" evidence="3">
    <location>
        <begin position="18"/>
        <end position="53"/>
    </location>
</feature>
<dbReference type="GO" id="GO:0005576">
    <property type="term" value="C:extracellular region"/>
    <property type="evidence" value="ECO:0007669"/>
    <property type="project" value="UniProtKB-SubCell"/>
</dbReference>
<dbReference type="PANTHER" id="PTHR13723:SF173">
    <property type="entry name" value="ADAMTS-LIKE PROTEIN 5"/>
    <property type="match status" value="1"/>
</dbReference>
<dbReference type="InterPro" id="IPR036383">
    <property type="entry name" value="TSP1_rpt_sf"/>
</dbReference>
<dbReference type="Proteomes" id="UP000198323">
    <property type="component" value="Unassembled WGS sequence"/>
</dbReference>
<dbReference type="GO" id="GO:0006508">
    <property type="term" value="P:proteolysis"/>
    <property type="evidence" value="ECO:0007669"/>
    <property type="project" value="TreeGrafter"/>
</dbReference>
<protein>
    <submittedName>
        <fullName evidence="4">Uncharacterized protein</fullName>
    </submittedName>
</protein>
<accession>A0A226MHG4</accession>
<dbReference type="SUPFAM" id="SSF82895">
    <property type="entry name" value="TSP-1 type 1 repeat"/>
    <property type="match status" value="1"/>
</dbReference>
<dbReference type="GO" id="GO:0031012">
    <property type="term" value="C:extracellular matrix"/>
    <property type="evidence" value="ECO:0007669"/>
    <property type="project" value="TreeGrafter"/>
</dbReference>
<dbReference type="Pfam" id="PF00090">
    <property type="entry name" value="TSP_1"/>
    <property type="match status" value="1"/>
</dbReference>
<dbReference type="OrthoDB" id="9394276at2759"/>
<dbReference type="InterPro" id="IPR000884">
    <property type="entry name" value="TSP1_rpt"/>
</dbReference>
<dbReference type="InterPro" id="IPR050439">
    <property type="entry name" value="ADAMTS_ADAMTS-like"/>
</dbReference>
<gene>
    <name evidence="4" type="ORF">ASZ78_006764</name>
</gene>
<keyword evidence="5" id="KW-1185">Reference proteome</keyword>
<dbReference type="AlphaFoldDB" id="A0A226MHG4"/>
<name>A0A226MHG4_CALSU</name>
<comment type="subcellular location">
    <subcellularLocation>
        <location evidence="1">Secreted</location>
    </subcellularLocation>
</comment>
<reference evidence="4 5" key="1">
    <citation type="submission" date="2016-07" db="EMBL/GenBank/DDBJ databases">
        <title>Disparate Historic Effective Population Sizes Predicted by Modern Levels of Genome Diversity for the Scaled Quail (Callipepla squamata) and the Northern Bobwhite (Colinus virginianus): Inferences from First and Second Generation Draft Genome Assemblies for Sympatric New World Quail.</title>
        <authorList>
            <person name="Oldeschulte D.L."/>
            <person name="Halley Y.A."/>
            <person name="Bhattarai E.K."/>
            <person name="Brashear W.A."/>
            <person name="Hill J."/>
            <person name="Metz R.P."/>
            <person name="Johnson C.D."/>
            <person name="Rollins D."/>
            <person name="Peterson M.J."/>
            <person name="Bickhart D.M."/>
            <person name="Decker J.E."/>
            <person name="Seabury C.M."/>
        </authorList>
    </citation>
    <scope>NUCLEOTIDE SEQUENCE [LARGE SCALE GENOMIC DNA]</scope>
    <source>
        <strain evidence="4 5">Texas</strain>
        <tissue evidence="4">Leg muscle</tissue>
    </source>
</reference>
<organism evidence="4 5">
    <name type="scientific">Callipepla squamata</name>
    <name type="common">Scaled quail</name>
    <dbReference type="NCBI Taxonomy" id="9009"/>
    <lineage>
        <taxon>Eukaryota</taxon>
        <taxon>Metazoa</taxon>
        <taxon>Chordata</taxon>
        <taxon>Craniata</taxon>
        <taxon>Vertebrata</taxon>
        <taxon>Euteleostomi</taxon>
        <taxon>Archelosauria</taxon>
        <taxon>Archosauria</taxon>
        <taxon>Dinosauria</taxon>
        <taxon>Saurischia</taxon>
        <taxon>Theropoda</taxon>
        <taxon>Coelurosauria</taxon>
        <taxon>Aves</taxon>
        <taxon>Neognathae</taxon>
        <taxon>Galloanserae</taxon>
        <taxon>Galliformes</taxon>
        <taxon>Odontophoridae</taxon>
        <taxon>Callipepla</taxon>
    </lineage>
</organism>
<evidence type="ECO:0000256" key="2">
    <source>
        <dbReference type="ARBA" id="ARBA00022525"/>
    </source>
</evidence>
<sequence length="78" mass="8213">MSAPQALVAVVGAAPGVAQPGLQHQHHTAPRGALWGPEPHTRPRRQPAQGAWGPWGPWSACSSSCGDGVAFRARRCLR</sequence>
<dbReference type="PANTHER" id="PTHR13723">
    <property type="entry name" value="ADAMTS A DISINTEGRIN AND METALLOPROTEASE WITH THROMBOSPONDIN MOTIFS PROTEASE"/>
    <property type="match status" value="1"/>
</dbReference>
<dbReference type="GO" id="GO:0004222">
    <property type="term" value="F:metalloendopeptidase activity"/>
    <property type="evidence" value="ECO:0007669"/>
    <property type="project" value="TreeGrafter"/>
</dbReference>
<comment type="caution">
    <text evidence="4">The sequence shown here is derived from an EMBL/GenBank/DDBJ whole genome shotgun (WGS) entry which is preliminary data.</text>
</comment>
<dbReference type="Gene3D" id="2.20.100.10">
    <property type="entry name" value="Thrombospondin type-1 (TSP1) repeat"/>
    <property type="match status" value="1"/>
</dbReference>
<evidence type="ECO:0000256" key="1">
    <source>
        <dbReference type="ARBA" id="ARBA00004613"/>
    </source>
</evidence>